<feature type="region of interest" description="Disordered" evidence="1">
    <location>
        <begin position="65"/>
        <end position="115"/>
    </location>
</feature>
<dbReference type="Gramene" id="Os05t0582450-00">
    <property type="protein sequence ID" value="Os05t0582450-00"/>
    <property type="gene ID" value="Os05g0582450"/>
</dbReference>
<reference evidence="3" key="1">
    <citation type="journal article" date="2005" name="Nature">
        <title>The map-based sequence of the rice genome.</title>
        <authorList>
            <consortium name="International rice genome sequencing project (IRGSP)"/>
            <person name="Matsumoto T."/>
            <person name="Wu J."/>
            <person name="Kanamori H."/>
            <person name="Katayose Y."/>
            <person name="Fujisawa M."/>
            <person name="Namiki N."/>
            <person name="Mizuno H."/>
            <person name="Yamamoto K."/>
            <person name="Antonio B.A."/>
            <person name="Baba T."/>
            <person name="Sakata K."/>
            <person name="Nagamura Y."/>
            <person name="Aoki H."/>
            <person name="Arikawa K."/>
            <person name="Arita K."/>
            <person name="Bito T."/>
            <person name="Chiden Y."/>
            <person name="Fujitsuka N."/>
            <person name="Fukunaka R."/>
            <person name="Hamada M."/>
            <person name="Harada C."/>
            <person name="Hayashi A."/>
            <person name="Hijishita S."/>
            <person name="Honda M."/>
            <person name="Hosokawa S."/>
            <person name="Ichikawa Y."/>
            <person name="Idonuma A."/>
            <person name="Iijima M."/>
            <person name="Ikeda M."/>
            <person name="Ikeno M."/>
            <person name="Ito K."/>
            <person name="Ito S."/>
            <person name="Ito T."/>
            <person name="Ito Y."/>
            <person name="Ito Y."/>
            <person name="Iwabuchi A."/>
            <person name="Kamiya K."/>
            <person name="Karasawa W."/>
            <person name="Kurita K."/>
            <person name="Katagiri S."/>
            <person name="Kikuta A."/>
            <person name="Kobayashi H."/>
            <person name="Kobayashi N."/>
            <person name="Machita K."/>
            <person name="Maehara T."/>
            <person name="Masukawa M."/>
            <person name="Mizubayashi T."/>
            <person name="Mukai Y."/>
            <person name="Nagasaki H."/>
            <person name="Nagata Y."/>
            <person name="Naito S."/>
            <person name="Nakashima M."/>
            <person name="Nakama Y."/>
            <person name="Nakamichi Y."/>
            <person name="Nakamura M."/>
            <person name="Meguro A."/>
            <person name="Negishi M."/>
            <person name="Ohta I."/>
            <person name="Ohta T."/>
            <person name="Okamoto M."/>
            <person name="Ono N."/>
            <person name="Saji S."/>
            <person name="Sakaguchi M."/>
            <person name="Sakai K."/>
            <person name="Shibata M."/>
            <person name="Shimokawa T."/>
            <person name="Song J."/>
            <person name="Takazaki Y."/>
            <person name="Terasawa K."/>
            <person name="Tsugane M."/>
            <person name="Tsuji K."/>
            <person name="Ueda S."/>
            <person name="Waki K."/>
            <person name="Yamagata H."/>
            <person name="Yamamoto M."/>
            <person name="Yamamoto S."/>
            <person name="Yamane H."/>
            <person name="Yoshiki S."/>
            <person name="Yoshihara R."/>
            <person name="Yukawa K."/>
            <person name="Zhong H."/>
            <person name="Yano M."/>
            <person name="Yuan Q."/>
            <person name="Ouyang S."/>
            <person name="Liu J."/>
            <person name="Jones K.M."/>
            <person name="Gansberger K."/>
            <person name="Moffat K."/>
            <person name="Hill J."/>
            <person name="Bera J."/>
            <person name="Fadrosh D."/>
            <person name="Jin S."/>
            <person name="Johri S."/>
            <person name="Kim M."/>
            <person name="Overton L."/>
            <person name="Reardon M."/>
            <person name="Tsitrin T."/>
            <person name="Vuong H."/>
            <person name="Weaver B."/>
            <person name="Ciecko A."/>
            <person name="Tallon L."/>
            <person name="Jackson J."/>
            <person name="Pai G."/>
            <person name="Aken S.V."/>
            <person name="Utterback T."/>
            <person name="Reidmuller S."/>
            <person name="Feldblyum T."/>
            <person name="Hsiao J."/>
            <person name="Zismann V."/>
            <person name="Iobst S."/>
            <person name="de Vazeille A.R."/>
            <person name="Buell C.R."/>
            <person name="Ying K."/>
            <person name="Li Y."/>
            <person name="Lu T."/>
            <person name="Huang Y."/>
            <person name="Zhao Q."/>
            <person name="Feng Q."/>
            <person name="Zhang L."/>
            <person name="Zhu J."/>
            <person name="Weng Q."/>
            <person name="Mu J."/>
            <person name="Lu Y."/>
            <person name="Fan D."/>
            <person name="Liu Y."/>
            <person name="Guan J."/>
            <person name="Zhang Y."/>
            <person name="Yu S."/>
            <person name="Liu X."/>
            <person name="Zhang Y."/>
            <person name="Hong G."/>
            <person name="Han B."/>
            <person name="Choisne N."/>
            <person name="Demange N."/>
            <person name="Orjeda G."/>
            <person name="Samain S."/>
            <person name="Cattolico L."/>
            <person name="Pelletier E."/>
            <person name="Couloux A."/>
            <person name="Segurens B."/>
            <person name="Wincker P."/>
            <person name="D'Hont A."/>
            <person name="Scarpelli C."/>
            <person name="Weissenbach J."/>
            <person name="Salanoubat M."/>
            <person name="Quetier F."/>
            <person name="Yu Y."/>
            <person name="Kim H.R."/>
            <person name="Rambo T."/>
            <person name="Currie J."/>
            <person name="Collura K."/>
            <person name="Luo M."/>
            <person name="Yang T."/>
            <person name="Ammiraju J.S.S."/>
            <person name="Engler F."/>
            <person name="Soderlund C."/>
            <person name="Wing R.A."/>
            <person name="Palmer L.E."/>
            <person name="de la Bastide M."/>
            <person name="Spiegel L."/>
            <person name="Nascimento L."/>
            <person name="Zutavern T."/>
            <person name="O'Shaughnessy A."/>
            <person name="Dike S."/>
            <person name="Dedhia N."/>
            <person name="Preston R."/>
            <person name="Balija V."/>
            <person name="McCombie W.R."/>
            <person name="Chow T."/>
            <person name="Chen H."/>
            <person name="Chung M."/>
            <person name="Chen C."/>
            <person name="Shaw J."/>
            <person name="Wu H."/>
            <person name="Hsiao K."/>
            <person name="Chao Y."/>
            <person name="Chu M."/>
            <person name="Cheng C."/>
            <person name="Hour A."/>
            <person name="Lee P."/>
            <person name="Lin S."/>
            <person name="Lin Y."/>
            <person name="Liou J."/>
            <person name="Liu S."/>
            <person name="Hsing Y."/>
            <person name="Raghuvanshi S."/>
            <person name="Mohanty A."/>
            <person name="Bharti A.K."/>
            <person name="Gaur A."/>
            <person name="Gupta V."/>
            <person name="Kumar D."/>
            <person name="Ravi V."/>
            <person name="Vij S."/>
            <person name="Kapur A."/>
            <person name="Khurana P."/>
            <person name="Khurana P."/>
            <person name="Khurana J.P."/>
            <person name="Tyagi A.K."/>
            <person name="Gaikwad K."/>
            <person name="Singh A."/>
            <person name="Dalal V."/>
            <person name="Srivastava S."/>
            <person name="Dixit A."/>
            <person name="Pal A.K."/>
            <person name="Ghazi I.A."/>
            <person name="Yadav M."/>
            <person name="Pandit A."/>
            <person name="Bhargava A."/>
            <person name="Sureshbabu K."/>
            <person name="Batra K."/>
            <person name="Sharma T.R."/>
            <person name="Mohapatra T."/>
            <person name="Singh N.K."/>
            <person name="Messing J."/>
            <person name="Nelson A.B."/>
            <person name="Fuks G."/>
            <person name="Kavchok S."/>
            <person name="Keizer G."/>
            <person name="Linton E."/>
            <person name="Llaca V."/>
            <person name="Song R."/>
            <person name="Tanyolac B."/>
            <person name="Young S."/>
            <person name="Ho-Il K."/>
            <person name="Hahn J.H."/>
            <person name="Sangsakoo G."/>
            <person name="Vanavichit A."/>
            <person name="de Mattos Luiz.A.T."/>
            <person name="Zimmer P.D."/>
            <person name="Malone G."/>
            <person name="Dellagostin O."/>
            <person name="de Oliveira A.C."/>
            <person name="Bevan M."/>
            <person name="Bancroft I."/>
            <person name="Minx P."/>
            <person name="Cordum H."/>
            <person name="Wilson R."/>
            <person name="Cheng Z."/>
            <person name="Jin W."/>
            <person name="Jiang J."/>
            <person name="Leong S.A."/>
            <person name="Iwama H."/>
            <person name="Gojobori T."/>
            <person name="Itoh T."/>
            <person name="Niimura Y."/>
            <person name="Fujii Y."/>
            <person name="Habara T."/>
            <person name="Sakai H."/>
            <person name="Sato Y."/>
            <person name="Wilson G."/>
            <person name="Kumar K."/>
            <person name="McCouch S."/>
            <person name="Juretic N."/>
            <person name="Hoen D."/>
            <person name="Wright S."/>
            <person name="Bruskiewich R."/>
            <person name="Bureau T."/>
            <person name="Miyao A."/>
            <person name="Hirochika H."/>
            <person name="Nishikawa T."/>
            <person name="Kadowaki K."/>
            <person name="Sugiura M."/>
            <person name="Burr B."/>
            <person name="Sasaki T."/>
        </authorList>
    </citation>
    <scope>NUCLEOTIDE SEQUENCE [LARGE SCALE GENOMIC DNA]</scope>
    <source>
        <strain evidence="3">cv. Nipponbare</strain>
    </source>
</reference>
<dbReference type="AlphaFoldDB" id="A0A0N7KLB3"/>
<dbReference type="Proteomes" id="UP000059680">
    <property type="component" value="Chromosome 5"/>
</dbReference>
<evidence type="ECO:0000313" key="2">
    <source>
        <dbReference type="EMBL" id="BAS95537.1"/>
    </source>
</evidence>
<keyword evidence="3" id="KW-1185">Reference proteome</keyword>
<sequence>MLKNIVHLLDRHLLSSVQINGRAHNPIASLTNDFLDPVPVRITILCKKLLRRALLPLLLLHSAPLQISPPRPTPTAPPSNPPRDNPKRAATRIPPAPHKSTPRESRAPPLPARGR</sequence>
<proteinExistence type="predicted"/>
<name>A0A0N7KLB3_ORYSJ</name>
<reference evidence="2 3" key="2">
    <citation type="journal article" date="2013" name="Plant Cell Physiol.">
        <title>Rice Annotation Project Database (RAP-DB): an integrative and interactive database for rice genomics.</title>
        <authorList>
            <person name="Sakai H."/>
            <person name="Lee S.S."/>
            <person name="Tanaka T."/>
            <person name="Numa H."/>
            <person name="Kim J."/>
            <person name="Kawahara Y."/>
            <person name="Wakimoto H."/>
            <person name="Yang C.C."/>
            <person name="Iwamoto M."/>
            <person name="Abe T."/>
            <person name="Yamada Y."/>
            <person name="Muto A."/>
            <person name="Inokuchi H."/>
            <person name="Ikemura T."/>
            <person name="Matsumoto T."/>
            <person name="Sasaki T."/>
            <person name="Itoh T."/>
        </authorList>
    </citation>
    <scope>NUCLEOTIDE SEQUENCE [LARGE SCALE GENOMIC DNA]</scope>
    <source>
        <strain evidence="3">cv. Nipponbare</strain>
    </source>
</reference>
<dbReference type="EMBL" id="AP014961">
    <property type="protein sequence ID" value="BAS95537.1"/>
    <property type="molecule type" value="Genomic_DNA"/>
</dbReference>
<reference evidence="2 3" key="3">
    <citation type="journal article" date="2013" name="Rice">
        <title>Improvement of the Oryza sativa Nipponbare reference genome using next generation sequence and optical map data.</title>
        <authorList>
            <person name="Kawahara Y."/>
            <person name="de la Bastide M."/>
            <person name="Hamilton J.P."/>
            <person name="Kanamori H."/>
            <person name="McCombie W.R."/>
            <person name="Ouyang S."/>
            <person name="Schwartz D.C."/>
            <person name="Tanaka T."/>
            <person name="Wu J."/>
            <person name="Zhou S."/>
            <person name="Childs K.L."/>
            <person name="Davidson R.M."/>
            <person name="Lin H."/>
            <person name="Quesada-Ocampo L."/>
            <person name="Vaillancourt B."/>
            <person name="Sakai H."/>
            <person name="Lee S.S."/>
            <person name="Kim J."/>
            <person name="Numa H."/>
            <person name="Itoh T."/>
            <person name="Buell C.R."/>
            <person name="Matsumoto T."/>
        </authorList>
    </citation>
    <scope>NUCLEOTIDE SEQUENCE [LARGE SCALE GENOMIC DNA]</scope>
    <source>
        <strain evidence="3">cv. Nipponbare</strain>
    </source>
</reference>
<organism evidence="2 3">
    <name type="scientific">Oryza sativa subsp. japonica</name>
    <name type="common">Rice</name>
    <dbReference type="NCBI Taxonomy" id="39947"/>
    <lineage>
        <taxon>Eukaryota</taxon>
        <taxon>Viridiplantae</taxon>
        <taxon>Streptophyta</taxon>
        <taxon>Embryophyta</taxon>
        <taxon>Tracheophyta</taxon>
        <taxon>Spermatophyta</taxon>
        <taxon>Magnoliopsida</taxon>
        <taxon>Liliopsida</taxon>
        <taxon>Poales</taxon>
        <taxon>Poaceae</taxon>
        <taxon>BOP clade</taxon>
        <taxon>Oryzoideae</taxon>
        <taxon>Oryzeae</taxon>
        <taxon>Oryzinae</taxon>
        <taxon>Oryza</taxon>
        <taxon>Oryza sativa</taxon>
    </lineage>
</organism>
<protein>
    <submittedName>
        <fullName evidence="2">Os05g0582450 protein</fullName>
    </submittedName>
</protein>
<feature type="compositionally biased region" description="Pro residues" evidence="1">
    <location>
        <begin position="67"/>
        <end position="83"/>
    </location>
</feature>
<dbReference type="PaxDb" id="39947-A0A0N7KLB3"/>
<gene>
    <name evidence="2" type="ordered locus">Os05g0582450</name>
    <name evidence="2" type="ORF">OSNPB_050582450</name>
</gene>
<evidence type="ECO:0000313" key="3">
    <source>
        <dbReference type="Proteomes" id="UP000059680"/>
    </source>
</evidence>
<dbReference type="InParanoid" id="A0A0N7KLB3"/>
<evidence type="ECO:0000256" key="1">
    <source>
        <dbReference type="SAM" id="MobiDB-lite"/>
    </source>
</evidence>
<accession>A0A0N7KLB3</accession>